<evidence type="ECO:0000313" key="4">
    <source>
        <dbReference type="Proteomes" id="UP000004994"/>
    </source>
</evidence>
<accession>A0A3Q7IPR7</accession>
<reference evidence="3" key="1">
    <citation type="journal article" date="2012" name="Nature">
        <title>The tomato genome sequence provides insights into fleshy fruit evolution.</title>
        <authorList>
            <consortium name="Tomato Genome Consortium"/>
        </authorList>
    </citation>
    <scope>NUCLEOTIDE SEQUENCE [LARGE SCALE GENOMIC DNA]</scope>
    <source>
        <strain evidence="3">cv. Heinz 1706</strain>
    </source>
</reference>
<dbReference type="Pfam" id="PF00646">
    <property type="entry name" value="F-box"/>
    <property type="match status" value="1"/>
</dbReference>
<dbReference type="OMA" id="LPEECIF"/>
<keyword evidence="4" id="KW-1185">Reference proteome</keyword>
<evidence type="ECO:0000256" key="1">
    <source>
        <dbReference type="SAM" id="MobiDB-lite"/>
    </source>
</evidence>
<feature type="region of interest" description="Disordered" evidence="1">
    <location>
        <begin position="1"/>
        <end position="26"/>
    </location>
</feature>
<dbReference type="STRING" id="4081.A0A3Q7IPR7"/>
<feature type="domain" description="F-box" evidence="2">
    <location>
        <begin position="30"/>
        <end position="71"/>
    </location>
</feature>
<proteinExistence type="predicted"/>
<dbReference type="InterPro" id="IPR036047">
    <property type="entry name" value="F-box-like_dom_sf"/>
</dbReference>
<reference evidence="3" key="2">
    <citation type="submission" date="2019-01" db="UniProtKB">
        <authorList>
            <consortium name="EnsemblPlants"/>
        </authorList>
    </citation>
    <scope>IDENTIFICATION</scope>
    <source>
        <strain evidence="3">cv. Heinz 1706</strain>
    </source>
</reference>
<dbReference type="SUPFAM" id="SSF81383">
    <property type="entry name" value="F-box domain"/>
    <property type="match status" value="1"/>
</dbReference>
<dbReference type="InParanoid" id="A0A3Q7IPR7"/>
<dbReference type="Proteomes" id="UP000004994">
    <property type="component" value="Chromosome 11"/>
</dbReference>
<feature type="compositionally biased region" description="Basic and acidic residues" evidence="1">
    <location>
        <begin position="14"/>
        <end position="24"/>
    </location>
</feature>
<evidence type="ECO:0000313" key="3">
    <source>
        <dbReference type="EnsemblPlants" id="Solyc11g006735.1.1.1"/>
    </source>
</evidence>
<dbReference type="Gene3D" id="1.20.1280.50">
    <property type="match status" value="1"/>
</dbReference>
<feature type="compositionally biased region" description="Polar residues" evidence="1">
    <location>
        <begin position="1"/>
        <end position="13"/>
    </location>
</feature>
<protein>
    <recommendedName>
        <fullName evidence="2">F-box domain-containing protein</fullName>
    </recommendedName>
</protein>
<dbReference type="AlphaFoldDB" id="A0A3Q7IPR7"/>
<organism evidence="3">
    <name type="scientific">Solanum lycopersicum</name>
    <name type="common">Tomato</name>
    <name type="synonym">Lycopersicon esculentum</name>
    <dbReference type="NCBI Taxonomy" id="4081"/>
    <lineage>
        <taxon>Eukaryota</taxon>
        <taxon>Viridiplantae</taxon>
        <taxon>Streptophyta</taxon>
        <taxon>Embryophyta</taxon>
        <taxon>Tracheophyta</taxon>
        <taxon>Spermatophyta</taxon>
        <taxon>Magnoliopsida</taxon>
        <taxon>eudicotyledons</taxon>
        <taxon>Gunneridae</taxon>
        <taxon>Pentapetalae</taxon>
        <taxon>asterids</taxon>
        <taxon>lamiids</taxon>
        <taxon>Solanales</taxon>
        <taxon>Solanaceae</taxon>
        <taxon>Solanoideae</taxon>
        <taxon>Solaneae</taxon>
        <taxon>Solanum</taxon>
        <taxon>Solanum subgen. Lycopersicon</taxon>
    </lineage>
</organism>
<evidence type="ECO:0000259" key="2">
    <source>
        <dbReference type="Pfam" id="PF00646"/>
    </source>
</evidence>
<dbReference type="EnsemblPlants" id="Solyc11g006735.1.1">
    <property type="protein sequence ID" value="Solyc11g006735.1.1.1"/>
    <property type="gene ID" value="Solyc11g006735.1"/>
</dbReference>
<dbReference type="Gramene" id="Solyc11g006735.1.1">
    <property type="protein sequence ID" value="Solyc11g006735.1.1.1"/>
    <property type="gene ID" value="Solyc11g006735.1"/>
</dbReference>
<sequence length="105" mass="11776">MNISSRKCNGKTQSMEKEQSKKNESSNTCLSMLSEGCIAEIFAFTSPPDVCRFSLVSTYLHSATNSDSVWAKFLQSDYLSIIAKSQTPIPDFRSLKDEYVYLADN</sequence>
<dbReference type="CDD" id="cd22162">
    <property type="entry name" value="F-box_AtSKIP3-like"/>
    <property type="match status" value="1"/>
</dbReference>
<name>A0A3Q7IPR7_SOLLC</name>
<dbReference type="InterPro" id="IPR001810">
    <property type="entry name" value="F-box_dom"/>
</dbReference>